<gene>
    <name evidence="2" type="ORF">K7C98_24535</name>
</gene>
<dbReference type="EMBL" id="JAIRAU010000031">
    <property type="protein sequence ID" value="MBZ5712422.1"/>
    <property type="molecule type" value="Genomic_DNA"/>
</dbReference>
<dbReference type="Proteomes" id="UP001139031">
    <property type="component" value="Unassembled WGS sequence"/>
</dbReference>
<keyword evidence="1" id="KW-1133">Transmembrane helix</keyword>
<reference evidence="2" key="1">
    <citation type="submission" date="2021-08" db="EMBL/GenBank/DDBJ databases">
        <authorList>
            <person name="Stevens D.C."/>
        </authorList>
    </citation>
    <scope>NUCLEOTIDE SEQUENCE</scope>
    <source>
        <strain evidence="2">DSM 53165</strain>
    </source>
</reference>
<protein>
    <submittedName>
        <fullName evidence="2">Uncharacterized protein</fullName>
    </submittedName>
</protein>
<proteinExistence type="predicted"/>
<keyword evidence="3" id="KW-1185">Reference proteome</keyword>
<sequence>MELSIYGKRAFPAQHLGFWPTREFWSVAIRTPLGIGAMVLAFIPLMLLDSLFGLSAWQLWVYGLLLLPLAGIIERFTRERIQRRPPRLPAPAPPQPAALVQVRPDQPLGFCATEEFQQAFFRHHFGTLGGAVRFALELSLGALVVFAAGPFWGIGMIMVYAIWLGAVERRCRRRLELPE</sequence>
<feature type="transmembrane region" description="Helical" evidence="1">
    <location>
        <begin position="27"/>
        <end position="47"/>
    </location>
</feature>
<keyword evidence="1" id="KW-0812">Transmembrane</keyword>
<feature type="transmembrane region" description="Helical" evidence="1">
    <location>
        <begin position="59"/>
        <end position="77"/>
    </location>
</feature>
<dbReference type="RefSeq" id="WP_224194181.1">
    <property type="nucleotide sequence ID" value="NZ_JAIRAU010000031.1"/>
</dbReference>
<comment type="caution">
    <text evidence="2">The sequence shown here is derived from an EMBL/GenBank/DDBJ whole genome shotgun (WGS) entry which is preliminary data.</text>
</comment>
<organism evidence="2 3">
    <name type="scientific">Nannocystis pusilla</name>
    <dbReference type="NCBI Taxonomy" id="889268"/>
    <lineage>
        <taxon>Bacteria</taxon>
        <taxon>Pseudomonadati</taxon>
        <taxon>Myxococcota</taxon>
        <taxon>Polyangia</taxon>
        <taxon>Nannocystales</taxon>
        <taxon>Nannocystaceae</taxon>
        <taxon>Nannocystis</taxon>
    </lineage>
</organism>
<evidence type="ECO:0000313" key="2">
    <source>
        <dbReference type="EMBL" id="MBZ5712422.1"/>
    </source>
</evidence>
<accession>A0ABS7TVY4</accession>
<evidence type="ECO:0000256" key="1">
    <source>
        <dbReference type="SAM" id="Phobius"/>
    </source>
</evidence>
<feature type="transmembrane region" description="Helical" evidence="1">
    <location>
        <begin position="140"/>
        <end position="163"/>
    </location>
</feature>
<name>A0ABS7TVY4_9BACT</name>
<keyword evidence="1" id="KW-0472">Membrane</keyword>
<evidence type="ECO:0000313" key="3">
    <source>
        <dbReference type="Proteomes" id="UP001139031"/>
    </source>
</evidence>